<sequence>MTSSIGIIGVGEIASACVDGLCARPDHPRFFLSPRTAERAARLAEAHDRVEVCASNQEVVESSEMIVLSVLPGQVGSVLADLDIPGDRTVVSAVAGVSTEALTPLLPHDPTLVRVIPLPAVRERRGVTAVFPAHPATEEIFDSLGGTVVAADEAQFSTLSAATATMSAHFAFLTGIADWLEAQGWSRADAEHFVRGEFGGLATALEDPNTSLSDLIPAHETPGGLNEMLRAEWMDEDNRARLARALDHVHERVTGSSTSG</sequence>
<evidence type="ECO:0000259" key="3">
    <source>
        <dbReference type="Pfam" id="PF03807"/>
    </source>
</evidence>
<comment type="similarity">
    <text evidence="1">Belongs to the pyrroline-5-carboxylate reductase family.</text>
</comment>
<keyword evidence="2" id="KW-0521">NADP</keyword>
<comment type="caution">
    <text evidence="5">The sequence shown here is derived from an EMBL/GenBank/DDBJ whole genome shotgun (WGS) entry which is preliminary data.</text>
</comment>
<evidence type="ECO:0000313" key="5">
    <source>
        <dbReference type="EMBL" id="RBP74338.1"/>
    </source>
</evidence>
<dbReference type="PANTHER" id="PTHR11645">
    <property type="entry name" value="PYRROLINE-5-CARBOXYLATE REDUCTASE"/>
    <property type="match status" value="1"/>
</dbReference>
<dbReference type="SUPFAM" id="SSF51735">
    <property type="entry name" value="NAD(P)-binding Rossmann-fold domains"/>
    <property type="match status" value="1"/>
</dbReference>
<dbReference type="Gene3D" id="1.10.3730.10">
    <property type="entry name" value="ProC C-terminal domain-like"/>
    <property type="match status" value="1"/>
</dbReference>
<accession>A0A366IMN2</accession>
<gene>
    <name evidence="5" type="ORF">DFO65_10155</name>
</gene>
<keyword evidence="6" id="KW-1185">Reference proteome</keyword>
<reference evidence="5 6" key="1">
    <citation type="submission" date="2018-06" db="EMBL/GenBank/DDBJ databases">
        <title>Freshwater and sediment microbial communities from various areas in North America, analyzing microbe dynamics in response to fracking.</title>
        <authorList>
            <person name="Lamendella R."/>
        </authorList>
    </citation>
    <scope>NUCLEOTIDE SEQUENCE [LARGE SCALE GENOMIC DNA]</scope>
    <source>
        <strain evidence="5 6">3b_TX</strain>
    </source>
</reference>
<dbReference type="EMBL" id="QNSB01000001">
    <property type="protein sequence ID" value="RBP74338.1"/>
    <property type="molecule type" value="Genomic_DNA"/>
</dbReference>
<dbReference type="GO" id="GO:0004735">
    <property type="term" value="F:pyrroline-5-carboxylate reductase activity"/>
    <property type="evidence" value="ECO:0007669"/>
    <property type="project" value="InterPro"/>
</dbReference>
<dbReference type="Pfam" id="PF14748">
    <property type="entry name" value="P5CR_dimer"/>
    <property type="match status" value="1"/>
</dbReference>
<dbReference type="RefSeq" id="WP_113902421.1">
    <property type="nucleotide sequence ID" value="NZ_QNSB01000001.1"/>
</dbReference>
<dbReference type="InterPro" id="IPR029036">
    <property type="entry name" value="P5CR_dimer"/>
</dbReference>
<proteinExistence type="inferred from homology"/>
<dbReference type="Pfam" id="PF03807">
    <property type="entry name" value="F420_oxidored"/>
    <property type="match status" value="1"/>
</dbReference>
<dbReference type="GO" id="GO:0055129">
    <property type="term" value="P:L-proline biosynthetic process"/>
    <property type="evidence" value="ECO:0007669"/>
    <property type="project" value="TreeGrafter"/>
</dbReference>
<dbReference type="PIRSF" id="PIRSF000193">
    <property type="entry name" value="Pyrrol-5-carb_rd"/>
    <property type="match status" value="1"/>
</dbReference>
<name>A0A366IMN2_9MICO</name>
<dbReference type="InterPro" id="IPR000304">
    <property type="entry name" value="Pyrroline-COOH_reductase"/>
</dbReference>
<dbReference type="InterPro" id="IPR028939">
    <property type="entry name" value="P5C_Rdtase_cat_N"/>
</dbReference>
<feature type="binding site" evidence="2">
    <location>
        <position position="56"/>
    </location>
    <ligand>
        <name>NADPH</name>
        <dbReference type="ChEBI" id="CHEBI:57783"/>
    </ligand>
</feature>
<evidence type="ECO:0000313" key="6">
    <source>
        <dbReference type="Proteomes" id="UP000253509"/>
    </source>
</evidence>
<feature type="domain" description="Pyrroline-5-carboxylate reductase catalytic N-terminal" evidence="3">
    <location>
        <begin position="5"/>
        <end position="96"/>
    </location>
</feature>
<dbReference type="InterPro" id="IPR036291">
    <property type="entry name" value="NAD(P)-bd_dom_sf"/>
</dbReference>
<dbReference type="Proteomes" id="UP000253509">
    <property type="component" value="Unassembled WGS sequence"/>
</dbReference>
<protein>
    <submittedName>
        <fullName evidence="5">Pyrroline-5-carboxylate reductase</fullName>
    </submittedName>
</protein>
<evidence type="ECO:0000256" key="2">
    <source>
        <dbReference type="PIRSR" id="PIRSR000193-1"/>
    </source>
</evidence>
<feature type="domain" description="Pyrroline-5-carboxylate reductase dimerisation" evidence="4">
    <location>
        <begin position="153"/>
        <end position="252"/>
    </location>
</feature>
<dbReference type="PANTHER" id="PTHR11645:SF13">
    <property type="entry name" value="PYRROLINE-5-CARBOXYLATE REDUCTASE CATALYTIC N-TERMINAL DOMAIN-CONTAINING PROTEIN"/>
    <property type="match status" value="1"/>
</dbReference>
<dbReference type="AlphaFoldDB" id="A0A366IMN2"/>
<evidence type="ECO:0000259" key="4">
    <source>
        <dbReference type="Pfam" id="PF14748"/>
    </source>
</evidence>
<evidence type="ECO:0000256" key="1">
    <source>
        <dbReference type="ARBA" id="ARBA00005525"/>
    </source>
</evidence>
<organism evidence="5 6">
    <name type="scientific">Brevibacterium celere</name>
    <dbReference type="NCBI Taxonomy" id="225845"/>
    <lineage>
        <taxon>Bacteria</taxon>
        <taxon>Bacillati</taxon>
        <taxon>Actinomycetota</taxon>
        <taxon>Actinomycetes</taxon>
        <taxon>Micrococcales</taxon>
        <taxon>Brevibacteriaceae</taxon>
        <taxon>Brevibacterium</taxon>
    </lineage>
</organism>
<dbReference type="Gene3D" id="3.40.50.720">
    <property type="entry name" value="NAD(P)-binding Rossmann-like Domain"/>
    <property type="match status" value="1"/>
</dbReference>